<dbReference type="Proteomes" id="UP000051621">
    <property type="component" value="Unassembled WGS sequence"/>
</dbReference>
<reference evidence="2 3" key="1">
    <citation type="journal article" date="2015" name="Genome Announc.">
        <title>Expanding the biotechnology potential of lactobacilli through comparative genomics of 213 strains and associated genera.</title>
        <authorList>
            <person name="Sun Z."/>
            <person name="Harris H.M."/>
            <person name="McCann A."/>
            <person name="Guo C."/>
            <person name="Argimon S."/>
            <person name="Zhang W."/>
            <person name="Yang X."/>
            <person name="Jeffery I.B."/>
            <person name="Cooney J.C."/>
            <person name="Kagawa T.F."/>
            <person name="Liu W."/>
            <person name="Song Y."/>
            <person name="Salvetti E."/>
            <person name="Wrobel A."/>
            <person name="Rasinkangas P."/>
            <person name="Parkhill J."/>
            <person name="Rea M.C."/>
            <person name="O'Sullivan O."/>
            <person name="Ritari J."/>
            <person name="Douillard F.P."/>
            <person name="Paul Ross R."/>
            <person name="Yang R."/>
            <person name="Briner A.E."/>
            <person name="Felis G.E."/>
            <person name="de Vos W.M."/>
            <person name="Barrangou R."/>
            <person name="Klaenhammer T.R."/>
            <person name="Caufield P.W."/>
            <person name="Cui Y."/>
            <person name="Zhang H."/>
            <person name="O'Toole P.W."/>
        </authorList>
    </citation>
    <scope>NUCLEOTIDE SEQUENCE [LARGE SCALE GENOMIC DNA]</scope>
    <source>
        <strain evidence="2 3">DSM 19910</strain>
    </source>
</reference>
<keyword evidence="1" id="KW-1133">Transmembrane helix</keyword>
<name>A0A0R1M1I1_9LACO</name>
<dbReference type="OrthoDB" id="2299313at2"/>
<feature type="transmembrane region" description="Helical" evidence="1">
    <location>
        <begin position="12"/>
        <end position="32"/>
    </location>
</feature>
<keyword evidence="1" id="KW-0812">Transmembrane</keyword>
<dbReference type="InterPro" id="IPR020215">
    <property type="entry name" value="EbsA-like"/>
</dbReference>
<dbReference type="RefSeq" id="WP_057744038.1">
    <property type="nucleotide sequence ID" value="NZ_AZEF01000025.1"/>
</dbReference>
<protein>
    <recommendedName>
        <fullName evidence="4">Pore-forming protein</fullName>
    </recommendedName>
</protein>
<evidence type="ECO:0008006" key="4">
    <source>
        <dbReference type="Google" id="ProtNLM"/>
    </source>
</evidence>
<evidence type="ECO:0000256" key="1">
    <source>
        <dbReference type="SAM" id="Phobius"/>
    </source>
</evidence>
<dbReference type="EMBL" id="AZEF01000025">
    <property type="protein sequence ID" value="KRL01537.1"/>
    <property type="molecule type" value="Genomic_DNA"/>
</dbReference>
<dbReference type="AlphaFoldDB" id="A0A0R1M1I1"/>
<evidence type="ECO:0000313" key="3">
    <source>
        <dbReference type="Proteomes" id="UP000051621"/>
    </source>
</evidence>
<feature type="transmembrane region" description="Helical" evidence="1">
    <location>
        <begin position="38"/>
        <end position="59"/>
    </location>
</feature>
<sequence length="126" mass="14875">MPKKFFYQPDFSTTVICWSYTFIILLLGFILWLEITFFQVWTLLALVVFTIAAALQLGLRRVEVKQHELILHTVIPQNTKKLQLEDIKKVSKKKGRLVVQTKYHSHSLFMRTKSKQIIYDFLKKAS</sequence>
<dbReference type="PATRIC" id="fig|1423731.3.peg.1252"/>
<comment type="caution">
    <text evidence="2">The sequence shown here is derived from an EMBL/GenBank/DDBJ whole genome shotgun (WGS) entry which is preliminary data.</text>
</comment>
<evidence type="ECO:0000313" key="2">
    <source>
        <dbReference type="EMBL" id="KRL01537.1"/>
    </source>
</evidence>
<keyword evidence="3" id="KW-1185">Reference proteome</keyword>
<accession>A0A0R1M1I1</accession>
<keyword evidence="1" id="KW-0472">Membrane</keyword>
<gene>
    <name evidence="2" type="ORF">FC81_GL001221</name>
</gene>
<dbReference type="STRING" id="1423731.FC81_GL001221"/>
<proteinExistence type="predicted"/>
<dbReference type="Pfam" id="PF17255">
    <property type="entry name" value="EbsA"/>
    <property type="match status" value="1"/>
</dbReference>
<organism evidence="2 3">
    <name type="scientific">Liquorilactobacillus capillatus DSM 19910</name>
    <dbReference type="NCBI Taxonomy" id="1423731"/>
    <lineage>
        <taxon>Bacteria</taxon>
        <taxon>Bacillati</taxon>
        <taxon>Bacillota</taxon>
        <taxon>Bacilli</taxon>
        <taxon>Lactobacillales</taxon>
        <taxon>Lactobacillaceae</taxon>
        <taxon>Liquorilactobacillus</taxon>
    </lineage>
</organism>